<feature type="transmembrane region" description="Helical" evidence="9">
    <location>
        <begin position="120"/>
        <end position="140"/>
    </location>
</feature>
<dbReference type="InterPro" id="IPR007770">
    <property type="entry name" value="DMP"/>
</dbReference>
<organism evidence="11 12">
    <name type="scientific">Gossypium laxum</name>
    <dbReference type="NCBI Taxonomy" id="34288"/>
    <lineage>
        <taxon>Eukaryota</taxon>
        <taxon>Viridiplantae</taxon>
        <taxon>Streptophyta</taxon>
        <taxon>Embryophyta</taxon>
        <taxon>Tracheophyta</taxon>
        <taxon>Spermatophyta</taxon>
        <taxon>Magnoliopsida</taxon>
        <taxon>eudicotyledons</taxon>
        <taxon>Gunneridae</taxon>
        <taxon>Pentapetalae</taxon>
        <taxon>rosids</taxon>
        <taxon>malvids</taxon>
        <taxon>Malvales</taxon>
        <taxon>Malvaceae</taxon>
        <taxon>Malvoideae</taxon>
        <taxon>Gossypium</taxon>
    </lineage>
</organism>
<dbReference type="PANTHER" id="PTHR48017">
    <property type="entry name" value="OS05G0424000 PROTEIN-RELATED"/>
    <property type="match status" value="1"/>
</dbReference>
<feature type="transmembrane region" description="Helical" evidence="9">
    <location>
        <begin position="574"/>
        <end position="594"/>
    </location>
</feature>
<feature type="transmembrane region" description="Helical" evidence="9">
    <location>
        <begin position="370"/>
        <end position="389"/>
    </location>
</feature>
<name>A0A7J8ZT02_9ROSI</name>
<protein>
    <recommendedName>
        <fullName evidence="10">Amino acid transporter transmembrane domain-containing protein</fullName>
    </recommendedName>
</protein>
<feature type="transmembrane region" description="Helical" evidence="9">
    <location>
        <begin position="72"/>
        <end position="93"/>
    </location>
</feature>
<keyword evidence="5" id="KW-0029">Amino-acid transport</keyword>
<keyword evidence="12" id="KW-1185">Reference proteome</keyword>
<feature type="transmembrane region" description="Helical" evidence="9">
    <location>
        <begin position="305"/>
        <end position="329"/>
    </location>
</feature>
<proteinExistence type="inferred from homology"/>
<dbReference type="InterPro" id="IPR013057">
    <property type="entry name" value="AA_transpt_TM"/>
</dbReference>
<evidence type="ECO:0000256" key="4">
    <source>
        <dbReference type="ARBA" id="ARBA00022692"/>
    </source>
</evidence>
<dbReference type="Pfam" id="PF05078">
    <property type="entry name" value="DUF679"/>
    <property type="match status" value="1"/>
</dbReference>
<evidence type="ECO:0000313" key="11">
    <source>
        <dbReference type="EMBL" id="MBA0714772.1"/>
    </source>
</evidence>
<evidence type="ECO:0000256" key="3">
    <source>
        <dbReference type="ARBA" id="ARBA00022448"/>
    </source>
</evidence>
<comment type="caution">
    <text evidence="11">The sequence shown here is derived from an EMBL/GenBank/DDBJ whole genome shotgun (WGS) entry which is preliminary data.</text>
</comment>
<evidence type="ECO:0000256" key="1">
    <source>
        <dbReference type="ARBA" id="ARBA00004141"/>
    </source>
</evidence>
<feature type="transmembrane region" description="Helical" evidence="9">
    <location>
        <begin position="160"/>
        <end position="179"/>
    </location>
</feature>
<dbReference type="EMBL" id="JABEZV010000007">
    <property type="protein sequence ID" value="MBA0714772.1"/>
    <property type="molecule type" value="Genomic_DNA"/>
</dbReference>
<evidence type="ECO:0000259" key="10">
    <source>
        <dbReference type="Pfam" id="PF01490"/>
    </source>
</evidence>
<reference evidence="11 12" key="1">
    <citation type="journal article" date="2019" name="Genome Biol. Evol.">
        <title>Insights into the evolution of the New World diploid cottons (Gossypium, subgenus Houzingenia) based on genome sequencing.</title>
        <authorList>
            <person name="Grover C.E."/>
            <person name="Arick M.A. 2nd"/>
            <person name="Thrash A."/>
            <person name="Conover J.L."/>
            <person name="Sanders W.S."/>
            <person name="Peterson D.G."/>
            <person name="Frelichowski J.E."/>
            <person name="Scheffler J.A."/>
            <person name="Scheffler B.E."/>
            <person name="Wendel J.F."/>
        </authorList>
    </citation>
    <scope>NUCLEOTIDE SEQUENCE [LARGE SCALE GENOMIC DNA]</scope>
    <source>
        <strain evidence="11">4</strain>
        <tissue evidence="11">Leaf</tissue>
    </source>
</reference>
<feature type="region of interest" description="Disordered" evidence="8">
    <location>
        <begin position="445"/>
        <end position="466"/>
    </location>
</feature>
<evidence type="ECO:0000256" key="6">
    <source>
        <dbReference type="ARBA" id="ARBA00022989"/>
    </source>
</evidence>
<dbReference type="GO" id="GO:0016020">
    <property type="term" value="C:membrane"/>
    <property type="evidence" value="ECO:0007669"/>
    <property type="project" value="UniProtKB-SubCell"/>
</dbReference>
<evidence type="ECO:0000256" key="5">
    <source>
        <dbReference type="ARBA" id="ARBA00022970"/>
    </source>
</evidence>
<keyword evidence="3" id="KW-0813">Transport</keyword>
<feature type="transmembrane region" description="Helical" evidence="9">
    <location>
        <begin position="401"/>
        <end position="421"/>
    </location>
</feature>
<accession>A0A7J8ZT02</accession>
<keyword evidence="4 9" id="KW-0812">Transmembrane</keyword>
<evidence type="ECO:0000256" key="8">
    <source>
        <dbReference type="SAM" id="MobiDB-lite"/>
    </source>
</evidence>
<dbReference type="Proteomes" id="UP000593574">
    <property type="component" value="Unassembled WGS sequence"/>
</dbReference>
<gene>
    <name evidence="11" type="ORF">Golax_013727</name>
</gene>
<feature type="transmembrane region" description="Helical" evidence="9">
    <location>
        <begin position="261"/>
        <end position="285"/>
    </location>
</feature>
<dbReference type="AlphaFoldDB" id="A0A7J8ZT02"/>
<feature type="domain" description="Amino acid transporter transmembrane" evidence="10">
    <location>
        <begin position="43"/>
        <end position="421"/>
    </location>
</feature>
<sequence length="645" mass="70274">MTHEEVSFTVPLLEDDHKDVLGSKIEDLDPNSAHHTDTSASTVNVFRTCFNGLNALSGVGILSIPYALASGGWLSLVLLFAIATAAFYAGLLIQRCMDADPTIRTYPDMGERAFGNKGRVIASVVMYIELYLVATGFLILEGDNLQNLLPDVEFEVAGVTVGGQKGFIIIVALIILPTVWLDNLSLLSYVSASGVLASAVILGSVIWTGAFEGIGFQHKGTLINWGGIPTAVSLYAFCYCSHPVFPTLYTSMKKRHQFSNVLVVCFVLCTICYTSMAIFGYLMFGSDVQSQITLNLPTDKLSARVAIYTTLVNPISKYALMVTPIVNATKAWIRYPCDKRVVNLFVGTTLVISTLLVALAVPFFGSLMSLVGAFLSITASVMLPCVFYLKISGTYQRFNGEFFAVSLIILMSVAVAIFGSYCNLKNKMEQTHHGIGIKVYTTATPPPEEDPTPLSSLPRLPPEPGRKRKVVAKGVQKTISKTSMLVNFLPTGTLLTFEMVLPSVYRHGDCSHVTTIMIYSLLCLCALSCFFFHFTDSFRGPDGTVYYGFVTPNGLALFKPGLEVESPKDDKYKVGLTDFVHAVMSVLVFVAIAFSDHRVTNCVFPGHEKEMDQVMEGFPLMVGIICSGLFLVFPKTRFGVGCMAA</sequence>
<feature type="transmembrane region" description="Helical" evidence="9">
    <location>
        <begin position="222"/>
        <end position="240"/>
    </location>
</feature>
<dbReference type="GO" id="GO:0005737">
    <property type="term" value="C:cytoplasm"/>
    <property type="evidence" value="ECO:0007669"/>
    <property type="project" value="UniProtKB-ARBA"/>
</dbReference>
<comment type="similarity">
    <text evidence="2">Belongs to the plant DMP1 protein family.</text>
</comment>
<dbReference type="GO" id="GO:0006865">
    <property type="term" value="P:amino acid transport"/>
    <property type="evidence" value="ECO:0007669"/>
    <property type="project" value="UniProtKB-KW"/>
</dbReference>
<evidence type="ECO:0000313" key="12">
    <source>
        <dbReference type="Proteomes" id="UP000593574"/>
    </source>
</evidence>
<feature type="transmembrane region" description="Helical" evidence="9">
    <location>
        <begin position="614"/>
        <end position="633"/>
    </location>
</feature>
<keyword evidence="7 9" id="KW-0472">Membrane</keyword>
<feature type="transmembrane region" description="Helical" evidence="9">
    <location>
        <begin position="341"/>
        <end position="364"/>
    </location>
</feature>
<evidence type="ECO:0000256" key="9">
    <source>
        <dbReference type="SAM" id="Phobius"/>
    </source>
</evidence>
<keyword evidence="6 9" id="KW-1133">Transmembrane helix</keyword>
<evidence type="ECO:0000256" key="7">
    <source>
        <dbReference type="ARBA" id="ARBA00023136"/>
    </source>
</evidence>
<comment type="subcellular location">
    <subcellularLocation>
        <location evidence="1">Membrane</location>
        <topology evidence="1">Multi-pass membrane protein</topology>
    </subcellularLocation>
</comment>
<evidence type="ECO:0000256" key="2">
    <source>
        <dbReference type="ARBA" id="ARBA00008707"/>
    </source>
</evidence>
<feature type="transmembrane region" description="Helical" evidence="9">
    <location>
        <begin position="513"/>
        <end position="533"/>
    </location>
</feature>
<feature type="transmembrane region" description="Helical" evidence="9">
    <location>
        <begin position="186"/>
        <end position="210"/>
    </location>
</feature>
<dbReference type="Pfam" id="PF01490">
    <property type="entry name" value="Aa_trans"/>
    <property type="match status" value="1"/>
</dbReference>